<accession>A0A2R6AZB6</accession>
<reference evidence="1 2" key="1">
    <citation type="submission" date="2017-04" db="EMBL/GenBank/DDBJ databases">
        <title>Novel microbial lineages endemic to geothermal iron-oxide mats fill important gaps in the evolutionary history of Archaea.</title>
        <authorList>
            <person name="Jay Z.J."/>
            <person name="Beam J.P."/>
            <person name="Dlakic M."/>
            <person name="Rusch D.B."/>
            <person name="Kozubal M.A."/>
            <person name="Inskeep W.P."/>
        </authorList>
    </citation>
    <scope>NUCLEOTIDE SEQUENCE [LARGE SCALE GENOMIC DNA]</scope>
    <source>
        <strain evidence="1">OSP_D</strain>
    </source>
</reference>
<dbReference type="InterPro" id="IPR003787">
    <property type="entry name" value="Sulphur_relay_DsrE/F-like"/>
</dbReference>
<dbReference type="EMBL" id="NEXE01000019">
    <property type="protein sequence ID" value="PSN91719.1"/>
    <property type="molecule type" value="Genomic_DNA"/>
</dbReference>
<organism evidence="1 2">
    <name type="scientific">Candidatus Marsarchaeota G2 archaeon OSP_D</name>
    <dbReference type="NCBI Taxonomy" id="1978157"/>
    <lineage>
        <taxon>Archaea</taxon>
        <taxon>Candidatus Marsarchaeota</taxon>
        <taxon>Candidatus Marsarchaeota group 2</taxon>
    </lineage>
</organism>
<comment type="caution">
    <text evidence="1">The sequence shown here is derived from an EMBL/GenBank/DDBJ whole genome shotgun (WGS) entry which is preliminary data.</text>
</comment>
<proteinExistence type="predicted"/>
<dbReference type="Proteomes" id="UP000240322">
    <property type="component" value="Unassembled WGS sequence"/>
</dbReference>
<dbReference type="Pfam" id="PF02635">
    <property type="entry name" value="DsrE"/>
    <property type="match status" value="1"/>
</dbReference>
<dbReference type="InterPro" id="IPR027396">
    <property type="entry name" value="DsrEFH-like"/>
</dbReference>
<protein>
    <submittedName>
        <fullName evidence="1">Uncharacterized protein</fullName>
    </submittedName>
</protein>
<sequence>MAKALFLIISGAEAPAKAELGIVAAARSVKAKRYEDLKVIFFGPSQEYLTRLTGAAKEHFEILLKEKAVDSACVAVAERMNIKQQLESLGLDLLPAGERIAHYVNQGYEVITF</sequence>
<evidence type="ECO:0000313" key="1">
    <source>
        <dbReference type="EMBL" id="PSN91719.1"/>
    </source>
</evidence>
<name>A0A2R6AZB6_9ARCH</name>
<gene>
    <name evidence="1" type="ORF">B9Q03_03455</name>
</gene>
<dbReference type="AlphaFoldDB" id="A0A2R6AZB6"/>
<dbReference type="Gene3D" id="3.40.1260.10">
    <property type="entry name" value="DsrEFH-like"/>
    <property type="match status" value="1"/>
</dbReference>
<evidence type="ECO:0000313" key="2">
    <source>
        <dbReference type="Proteomes" id="UP000240322"/>
    </source>
</evidence>